<proteinExistence type="inferred from homology"/>
<evidence type="ECO:0000256" key="2">
    <source>
        <dbReference type="ARBA" id="ARBA00008133"/>
    </source>
</evidence>
<evidence type="ECO:0000256" key="6">
    <source>
        <dbReference type="ARBA" id="ARBA00037589"/>
    </source>
</evidence>
<keyword evidence="4 9" id="KW-0456">Lyase</keyword>
<evidence type="ECO:0000259" key="10">
    <source>
        <dbReference type="Pfam" id="PF02602"/>
    </source>
</evidence>
<dbReference type="GO" id="GO:0006780">
    <property type="term" value="P:uroporphyrinogen III biosynthetic process"/>
    <property type="evidence" value="ECO:0007669"/>
    <property type="project" value="UniProtKB-UniRule"/>
</dbReference>
<evidence type="ECO:0000256" key="9">
    <source>
        <dbReference type="RuleBase" id="RU366031"/>
    </source>
</evidence>
<dbReference type="PANTHER" id="PTHR38042">
    <property type="entry name" value="UROPORPHYRINOGEN-III SYNTHASE, CHLOROPLASTIC"/>
    <property type="match status" value="1"/>
</dbReference>
<dbReference type="EC" id="4.2.1.75" evidence="3 9"/>
<keyword evidence="12" id="KW-1185">Reference proteome</keyword>
<dbReference type="EMBL" id="BMNA01000001">
    <property type="protein sequence ID" value="GGL84664.1"/>
    <property type="molecule type" value="Genomic_DNA"/>
</dbReference>
<protein>
    <recommendedName>
        <fullName evidence="7 9">Uroporphyrinogen-III synthase</fullName>
        <ecNumber evidence="3 9">4.2.1.75</ecNumber>
    </recommendedName>
</protein>
<keyword evidence="5 9" id="KW-0627">Porphyrin biosynthesis</keyword>
<dbReference type="RefSeq" id="WP_188939526.1">
    <property type="nucleotide sequence ID" value="NZ_BMNA01000001.1"/>
</dbReference>
<evidence type="ECO:0000256" key="5">
    <source>
        <dbReference type="ARBA" id="ARBA00023244"/>
    </source>
</evidence>
<comment type="pathway">
    <text evidence="1 9">Porphyrin-containing compound metabolism; protoporphyrin-IX biosynthesis; coproporphyrinogen-III from 5-aminolevulinate: step 3/4.</text>
</comment>
<evidence type="ECO:0000256" key="3">
    <source>
        <dbReference type="ARBA" id="ARBA00013109"/>
    </source>
</evidence>
<evidence type="ECO:0000313" key="12">
    <source>
        <dbReference type="Proteomes" id="UP000655208"/>
    </source>
</evidence>
<evidence type="ECO:0000256" key="7">
    <source>
        <dbReference type="ARBA" id="ARBA00040167"/>
    </source>
</evidence>
<evidence type="ECO:0000256" key="1">
    <source>
        <dbReference type="ARBA" id="ARBA00004772"/>
    </source>
</evidence>
<dbReference type="Pfam" id="PF02602">
    <property type="entry name" value="HEM4"/>
    <property type="match status" value="1"/>
</dbReference>
<comment type="caution">
    <text evidence="11">The sequence shown here is derived from an EMBL/GenBank/DDBJ whole genome shotgun (WGS) entry which is preliminary data.</text>
</comment>
<dbReference type="AlphaFoldDB" id="A0A917SK15"/>
<name>A0A917SK15_9ACTN</name>
<dbReference type="SUPFAM" id="SSF69618">
    <property type="entry name" value="HemD-like"/>
    <property type="match status" value="1"/>
</dbReference>
<dbReference type="InterPro" id="IPR003754">
    <property type="entry name" value="4pyrrol_synth_uPrphyn_synth"/>
</dbReference>
<comment type="function">
    <text evidence="6 9">Catalyzes cyclization of the linear tetrapyrrole, hydroxymethylbilane, to the macrocyclic uroporphyrinogen III.</text>
</comment>
<dbReference type="InterPro" id="IPR036108">
    <property type="entry name" value="4pyrrol_syn_uPrphyn_synt_sf"/>
</dbReference>
<evidence type="ECO:0000313" key="11">
    <source>
        <dbReference type="EMBL" id="GGL84664.1"/>
    </source>
</evidence>
<comment type="similarity">
    <text evidence="2 9">Belongs to the uroporphyrinogen-III synthase family.</text>
</comment>
<dbReference type="GO" id="GO:0006782">
    <property type="term" value="P:protoporphyrinogen IX biosynthetic process"/>
    <property type="evidence" value="ECO:0007669"/>
    <property type="project" value="UniProtKB-UniRule"/>
</dbReference>
<evidence type="ECO:0000256" key="4">
    <source>
        <dbReference type="ARBA" id="ARBA00023239"/>
    </source>
</evidence>
<reference evidence="11" key="2">
    <citation type="submission" date="2020-09" db="EMBL/GenBank/DDBJ databases">
        <authorList>
            <person name="Sun Q."/>
            <person name="Zhou Y."/>
        </authorList>
    </citation>
    <scope>NUCLEOTIDE SEQUENCE</scope>
    <source>
        <strain evidence="11">CGMCC 4.7308</strain>
    </source>
</reference>
<gene>
    <name evidence="11" type="ORF">GCM10011594_00340</name>
</gene>
<sequence>MGDLAGWRVLLCRPADRTADLAAALRSAGAEPEAVPLIATGPPADPAALDRAARELAAGAYRWVGWTSAVAVDAVTARAAALGLRPWVAPGTRVAAVGAATAARLARASVAVDLVPAGAGSAAALGQAWPPAGPGDSVLLPQSAIAAPDLAVALRDKGYLVRVVDAYRTVTVPPPPPVARRLAEGAYRAVLLHSPSAVAALAGIPVAAGTVVGAVGPSTARAATEAGLAVGFVAAAPTDAALLAGLRAAARPAPENRRTQ</sequence>
<organism evidence="11 12">
    <name type="scientific">Nakamurella endophytica</name>
    <dbReference type="NCBI Taxonomy" id="1748367"/>
    <lineage>
        <taxon>Bacteria</taxon>
        <taxon>Bacillati</taxon>
        <taxon>Actinomycetota</taxon>
        <taxon>Actinomycetes</taxon>
        <taxon>Nakamurellales</taxon>
        <taxon>Nakamurellaceae</taxon>
        <taxon>Nakamurella</taxon>
    </lineage>
</organism>
<dbReference type="Proteomes" id="UP000655208">
    <property type="component" value="Unassembled WGS sequence"/>
</dbReference>
<dbReference type="Gene3D" id="3.40.50.10090">
    <property type="match status" value="2"/>
</dbReference>
<dbReference type="PANTHER" id="PTHR38042:SF1">
    <property type="entry name" value="UROPORPHYRINOGEN-III SYNTHASE, CHLOROPLASTIC"/>
    <property type="match status" value="1"/>
</dbReference>
<dbReference type="InterPro" id="IPR039793">
    <property type="entry name" value="UROS/Hem4"/>
</dbReference>
<feature type="domain" description="Tetrapyrrole biosynthesis uroporphyrinogen III synthase" evidence="10">
    <location>
        <begin position="20"/>
        <end position="243"/>
    </location>
</feature>
<dbReference type="GO" id="GO:0004852">
    <property type="term" value="F:uroporphyrinogen-III synthase activity"/>
    <property type="evidence" value="ECO:0007669"/>
    <property type="project" value="UniProtKB-UniRule"/>
</dbReference>
<accession>A0A917SK15</accession>
<comment type="catalytic activity">
    <reaction evidence="8 9">
        <text>hydroxymethylbilane = uroporphyrinogen III + H2O</text>
        <dbReference type="Rhea" id="RHEA:18965"/>
        <dbReference type="ChEBI" id="CHEBI:15377"/>
        <dbReference type="ChEBI" id="CHEBI:57308"/>
        <dbReference type="ChEBI" id="CHEBI:57845"/>
        <dbReference type="EC" id="4.2.1.75"/>
    </reaction>
</comment>
<evidence type="ECO:0000256" key="8">
    <source>
        <dbReference type="ARBA" id="ARBA00048617"/>
    </source>
</evidence>
<reference evidence="11" key="1">
    <citation type="journal article" date="2014" name="Int. J. Syst. Evol. Microbiol.">
        <title>Complete genome sequence of Corynebacterium casei LMG S-19264T (=DSM 44701T), isolated from a smear-ripened cheese.</title>
        <authorList>
            <consortium name="US DOE Joint Genome Institute (JGI-PGF)"/>
            <person name="Walter F."/>
            <person name="Albersmeier A."/>
            <person name="Kalinowski J."/>
            <person name="Ruckert C."/>
        </authorList>
    </citation>
    <scope>NUCLEOTIDE SEQUENCE</scope>
    <source>
        <strain evidence="11">CGMCC 4.7308</strain>
    </source>
</reference>
<dbReference type="CDD" id="cd06578">
    <property type="entry name" value="HemD"/>
    <property type="match status" value="1"/>
</dbReference>